<keyword evidence="7" id="KW-0413">Isomerase</keyword>
<evidence type="ECO:0000256" key="1">
    <source>
        <dbReference type="ARBA" id="ARBA00009922"/>
    </source>
</evidence>
<dbReference type="GO" id="GO:0004386">
    <property type="term" value="F:helicase activity"/>
    <property type="evidence" value="ECO:0007669"/>
    <property type="project" value="UniProtKB-KW"/>
</dbReference>
<dbReference type="InterPro" id="IPR027417">
    <property type="entry name" value="P-loop_NTPase"/>
</dbReference>
<dbReference type="InterPro" id="IPR014016">
    <property type="entry name" value="UvrD-like_ATP-bd"/>
</dbReference>
<proteinExistence type="inferred from homology"/>
<dbReference type="Gene3D" id="1.10.10.160">
    <property type="match status" value="1"/>
</dbReference>
<evidence type="ECO:0000256" key="11">
    <source>
        <dbReference type="ARBA" id="ARBA00048988"/>
    </source>
</evidence>
<feature type="domain" description="UvrD-like helicase C-terminal" evidence="14">
    <location>
        <begin position="265"/>
        <end position="546"/>
    </location>
</feature>
<reference evidence="15 16" key="1">
    <citation type="submission" date="2023-10" db="EMBL/GenBank/DDBJ databases">
        <title>Noviherbaspirillum sp. CPCC 100848 genome assembly.</title>
        <authorList>
            <person name="Li X.Y."/>
            <person name="Fang X.M."/>
        </authorList>
    </citation>
    <scope>NUCLEOTIDE SEQUENCE [LARGE SCALE GENOMIC DNA]</scope>
    <source>
        <strain evidence="15 16">CPCC 100848</strain>
    </source>
</reference>
<evidence type="ECO:0000313" key="16">
    <source>
        <dbReference type="Proteomes" id="UP001352263"/>
    </source>
</evidence>
<dbReference type="InterPro" id="IPR014017">
    <property type="entry name" value="DNA_helicase_UvrD-like_C"/>
</dbReference>
<evidence type="ECO:0000256" key="10">
    <source>
        <dbReference type="ARBA" id="ARBA00034923"/>
    </source>
</evidence>
<evidence type="ECO:0000259" key="13">
    <source>
        <dbReference type="PROSITE" id="PS51198"/>
    </source>
</evidence>
<comment type="similarity">
    <text evidence="1">Belongs to the helicase family. UvrD subfamily.</text>
</comment>
<dbReference type="InterPro" id="IPR000212">
    <property type="entry name" value="DNA_helicase_UvrD/REP"/>
</dbReference>
<dbReference type="Gene3D" id="1.10.486.10">
    <property type="entry name" value="PCRA, domain 4"/>
    <property type="match status" value="1"/>
</dbReference>
<dbReference type="RefSeq" id="WP_326505064.1">
    <property type="nucleotide sequence ID" value="NZ_JAWIIV010000002.1"/>
</dbReference>
<sequence length="634" mass="71380">MSAGINLNESQVDAVLADENVLCCACPGSGKTRVLVEKVKHILDTTAEPLIVLITYSRDAANELLDRIKKEIRFEQLDSLVIGTFHSIALRQLKRARKAGRIVNQAETNHYLYRAIRHANLDIDLEKAEELINACKLDPAFGESDPAIFALYQAYTSFMRRDNAMDFTDMLLRSVELIRSGDVTEHIDPIPATHILVDEFQDIDRLQLEWLKCHMTDGAIVCAVGDDDQAIYGFRRSLGYQGMMEFAEIAGARTITLNVNYRSTAPILEYAARLIGRNLDRVQKDLMSARGPGREPQLVVCGKREDQYDDVVAKIIAVCSQNPKPRARADSDAPSKYLYTVRKGQIAILARTNFNLLPIETELIKAQVPCFRMGRKPIWAENVVQVFTSLLTSLHNRESVGIELAFRWWGITDTVVEDIRQRVGNLFNFIDPAHTQMRPVEEYGKAIAEFALRASGWVRTLTNADDANEAAQGVIYGVSAWMISAVEAKNEKTKKKDGRSVNLIESALELLDLVRGDIPQRLMRAKSEDDPNLPRVVLSTFHSSKGLEWDHVFLVDCKQGLVPSSEAEEVKELLEEERRLFYVAMTRARDRLVVYTDERQVSEFIHDAGFVLPEKNKKNQISGDQQSLIASVAT</sequence>
<evidence type="ECO:0000256" key="9">
    <source>
        <dbReference type="ARBA" id="ARBA00034808"/>
    </source>
</evidence>
<gene>
    <name evidence="15" type="ORF">RY831_04085</name>
</gene>
<keyword evidence="16" id="KW-1185">Reference proteome</keyword>
<evidence type="ECO:0000256" key="5">
    <source>
        <dbReference type="ARBA" id="ARBA00022840"/>
    </source>
</evidence>
<evidence type="ECO:0000256" key="4">
    <source>
        <dbReference type="ARBA" id="ARBA00022806"/>
    </source>
</evidence>
<name>A0ABU6J4K9_9BURK</name>
<dbReference type="EMBL" id="JAWIIV010000002">
    <property type="protein sequence ID" value="MEC4718315.1"/>
    <property type="molecule type" value="Genomic_DNA"/>
</dbReference>
<evidence type="ECO:0000256" key="6">
    <source>
        <dbReference type="ARBA" id="ARBA00023125"/>
    </source>
</evidence>
<evidence type="ECO:0000259" key="14">
    <source>
        <dbReference type="PROSITE" id="PS51217"/>
    </source>
</evidence>
<dbReference type="PROSITE" id="PS51198">
    <property type="entry name" value="UVRD_HELICASE_ATP_BIND"/>
    <property type="match status" value="1"/>
</dbReference>
<dbReference type="CDD" id="cd17932">
    <property type="entry name" value="DEXQc_UvrD"/>
    <property type="match status" value="1"/>
</dbReference>
<dbReference type="PANTHER" id="PTHR11070">
    <property type="entry name" value="UVRD / RECB / PCRA DNA HELICASE FAMILY MEMBER"/>
    <property type="match status" value="1"/>
</dbReference>
<dbReference type="PROSITE" id="PS51217">
    <property type="entry name" value="UVRD_HELICASE_CTER"/>
    <property type="match status" value="1"/>
</dbReference>
<dbReference type="Pfam" id="PF00580">
    <property type="entry name" value="UvrD-helicase"/>
    <property type="match status" value="1"/>
</dbReference>
<keyword evidence="2 12" id="KW-0547">Nucleotide-binding</keyword>
<keyword evidence="3 12" id="KW-0378">Hydrolase</keyword>
<evidence type="ECO:0000256" key="8">
    <source>
        <dbReference type="ARBA" id="ARBA00034617"/>
    </source>
</evidence>
<keyword evidence="4 12" id="KW-0347">Helicase</keyword>
<feature type="domain" description="UvrD-like helicase ATP-binding" evidence="13">
    <location>
        <begin position="4"/>
        <end position="264"/>
    </location>
</feature>
<evidence type="ECO:0000256" key="3">
    <source>
        <dbReference type="ARBA" id="ARBA00022801"/>
    </source>
</evidence>
<feature type="binding site" evidence="12">
    <location>
        <begin position="25"/>
        <end position="32"/>
    </location>
    <ligand>
        <name>ATP</name>
        <dbReference type="ChEBI" id="CHEBI:30616"/>
    </ligand>
</feature>
<dbReference type="EC" id="5.6.2.4" evidence="9"/>
<keyword evidence="6" id="KW-0238">DNA-binding</keyword>
<dbReference type="PANTHER" id="PTHR11070:SF2">
    <property type="entry name" value="ATP-DEPENDENT DNA HELICASE SRS2"/>
    <property type="match status" value="1"/>
</dbReference>
<dbReference type="InterPro" id="IPR013986">
    <property type="entry name" value="DExx_box_DNA_helicase_dom_sf"/>
</dbReference>
<evidence type="ECO:0000256" key="7">
    <source>
        <dbReference type="ARBA" id="ARBA00023235"/>
    </source>
</evidence>
<protein>
    <recommendedName>
        <fullName evidence="9">DNA 3'-5' helicase</fullName>
        <ecNumber evidence="9">5.6.2.4</ecNumber>
    </recommendedName>
    <alternativeName>
        <fullName evidence="10">DNA 3'-5' helicase II</fullName>
    </alternativeName>
</protein>
<comment type="catalytic activity">
    <reaction evidence="11">
        <text>ATP + H2O = ADP + phosphate + H(+)</text>
        <dbReference type="Rhea" id="RHEA:13065"/>
        <dbReference type="ChEBI" id="CHEBI:15377"/>
        <dbReference type="ChEBI" id="CHEBI:15378"/>
        <dbReference type="ChEBI" id="CHEBI:30616"/>
        <dbReference type="ChEBI" id="CHEBI:43474"/>
        <dbReference type="ChEBI" id="CHEBI:456216"/>
        <dbReference type="EC" id="5.6.2.4"/>
    </reaction>
</comment>
<keyword evidence="5 12" id="KW-0067">ATP-binding</keyword>
<dbReference type="Proteomes" id="UP001352263">
    <property type="component" value="Unassembled WGS sequence"/>
</dbReference>
<dbReference type="Gene3D" id="3.40.50.300">
    <property type="entry name" value="P-loop containing nucleotide triphosphate hydrolases"/>
    <property type="match status" value="2"/>
</dbReference>
<comment type="caution">
    <text evidence="15">The sequence shown here is derived from an EMBL/GenBank/DDBJ whole genome shotgun (WGS) entry which is preliminary data.</text>
</comment>
<evidence type="ECO:0000256" key="2">
    <source>
        <dbReference type="ARBA" id="ARBA00022741"/>
    </source>
</evidence>
<accession>A0ABU6J4K9</accession>
<comment type="catalytic activity">
    <reaction evidence="8">
        <text>Couples ATP hydrolysis with the unwinding of duplex DNA by translocating in the 3'-5' direction.</text>
        <dbReference type="EC" id="5.6.2.4"/>
    </reaction>
</comment>
<organism evidence="15 16">
    <name type="scientific">Noviherbaspirillum album</name>
    <dbReference type="NCBI Taxonomy" id="3080276"/>
    <lineage>
        <taxon>Bacteria</taxon>
        <taxon>Pseudomonadati</taxon>
        <taxon>Pseudomonadota</taxon>
        <taxon>Betaproteobacteria</taxon>
        <taxon>Burkholderiales</taxon>
        <taxon>Oxalobacteraceae</taxon>
        <taxon>Noviherbaspirillum</taxon>
    </lineage>
</organism>
<evidence type="ECO:0000256" key="12">
    <source>
        <dbReference type="PROSITE-ProRule" id="PRU00560"/>
    </source>
</evidence>
<dbReference type="GO" id="GO:0016787">
    <property type="term" value="F:hydrolase activity"/>
    <property type="evidence" value="ECO:0007669"/>
    <property type="project" value="UniProtKB-KW"/>
</dbReference>
<dbReference type="Pfam" id="PF13361">
    <property type="entry name" value="UvrD_C"/>
    <property type="match status" value="1"/>
</dbReference>
<evidence type="ECO:0000313" key="15">
    <source>
        <dbReference type="EMBL" id="MEC4718315.1"/>
    </source>
</evidence>
<dbReference type="SUPFAM" id="SSF52540">
    <property type="entry name" value="P-loop containing nucleoside triphosphate hydrolases"/>
    <property type="match status" value="1"/>
</dbReference>